<protein>
    <submittedName>
        <fullName evidence="8">Low-specificity L-threonine aldolase</fullName>
        <ecNumber evidence="8">4.1.2.48</ecNumber>
    </submittedName>
</protein>
<dbReference type="EC" id="4.1.2.48" evidence="8"/>
<name>A0A845BM61_9NEIS</name>
<comment type="similarity">
    <text evidence="2">Belongs to the threonine aldolase family.</text>
</comment>
<dbReference type="NCBIfam" id="NF041359">
    <property type="entry name" value="GntG_guanitoxin"/>
    <property type="match status" value="1"/>
</dbReference>
<evidence type="ECO:0000313" key="8">
    <source>
        <dbReference type="EMBL" id="MXR36490.1"/>
    </source>
</evidence>
<dbReference type="GO" id="GO:0008732">
    <property type="term" value="F:L-allo-threonine aldolase activity"/>
    <property type="evidence" value="ECO:0007669"/>
    <property type="project" value="TreeGrafter"/>
</dbReference>
<dbReference type="InterPro" id="IPR015422">
    <property type="entry name" value="PyrdxlP-dep_Trfase_small"/>
</dbReference>
<dbReference type="FunFam" id="3.40.640.10:FF:000030">
    <property type="entry name" value="Low-specificity L-threonine aldolase"/>
    <property type="match status" value="1"/>
</dbReference>
<dbReference type="GO" id="GO:0006545">
    <property type="term" value="P:glycine biosynthetic process"/>
    <property type="evidence" value="ECO:0007669"/>
    <property type="project" value="TreeGrafter"/>
</dbReference>
<dbReference type="Proteomes" id="UP000467214">
    <property type="component" value="Unassembled WGS sequence"/>
</dbReference>
<sequence length="344" mass="36266">MQWLDVRSDTVTQPTPAMREAMFHAVVGDDVYGDDPTVSELETLAAAMLGKEAALFVPTGNFGNQLSLLTHCQRGDEVILGDDCHIVWHETGGAAVIAGVQLRTVASDRGVMDPAEIARRIRVGSDIHWPKTGLICVENAHSSGRVVPLAVMAETAAIARRHGVPVHLDGARVFNAAVHLGCDVKDITRHADTVMCCLSKGLASPVGSILAGSAGFIARARRNRKLMGGGMRQAGVIAAPGIVALREMTGRLAEDHANARALAERLAAIDGISLNLDDVHINMVWFALAPSIKVDGLMAALAAAGIKANPPEDGLMRIVTHWQVNAADVARIADVIAAYVTGGQ</sequence>
<comment type="subunit">
    <text evidence="3">Homotetramer.</text>
</comment>
<dbReference type="SUPFAM" id="SSF53383">
    <property type="entry name" value="PLP-dependent transferases"/>
    <property type="match status" value="1"/>
</dbReference>
<dbReference type="InterPro" id="IPR023603">
    <property type="entry name" value="Low_specificity_L-TA-like"/>
</dbReference>
<proteinExistence type="inferred from homology"/>
<keyword evidence="4" id="KW-0663">Pyridoxal phosphate</keyword>
<dbReference type="AlphaFoldDB" id="A0A845BM61"/>
<dbReference type="Pfam" id="PF01212">
    <property type="entry name" value="Beta_elim_lyase"/>
    <property type="match status" value="1"/>
</dbReference>
<dbReference type="InterPro" id="IPR001597">
    <property type="entry name" value="ArAA_b-elim_lyase/Thr_aldolase"/>
</dbReference>
<feature type="domain" description="Aromatic amino acid beta-eliminating lyase/threonine aldolase" evidence="7">
    <location>
        <begin position="5"/>
        <end position="287"/>
    </location>
</feature>
<dbReference type="CDD" id="cd06502">
    <property type="entry name" value="TA_like"/>
    <property type="match status" value="1"/>
</dbReference>
<keyword evidence="5 8" id="KW-0456">Lyase</keyword>
<evidence type="ECO:0000259" key="7">
    <source>
        <dbReference type="Pfam" id="PF01212"/>
    </source>
</evidence>
<gene>
    <name evidence="8" type="primary">ltaE</name>
    <name evidence="8" type="ORF">GQF02_05815</name>
</gene>
<dbReference type="NCBIfam" id="NF007825">
    <property type="entry name" value="PRK10534.1"/>
    <property type="match status" value="1"/>
</dbReference>
<evidence type="ECO:0000256" key="4">
    <source>
        <dbReference type="ARBA" id="ARBA00022898"/>
    </source>
</evidence>
<dbReference type="GO" id="GO:0006567">
    <property type="term" value="P:L-threonine catabolic process"/>
    <property type="evidence" value="ECO:0007669"/>
    <property type="project" value="TreeGrafter"/>
</dbReference>
<dbReference type="PIRSF" id="PIRSF017617">
    <property type="entry name" value="Thr_aldolase"/>
    <property type="match status" value="1"/>
</dbReference>
<dbReference type="Gene3D" id="3.90.1150.10">
    <property type="entry name" value="Aspartate Aminotransferase, domain 1"/>
    <property type="match status" value="1"/>
</dbReference>
<dbReference type="PANTHER" id="PTHR48097">
    <property type="entry name" value="L-THREONINE ALDOLASE-RELATED"/>
    <property type="match status" value="1"/>
</dbReference>
<evidence type="ECO:0000313" key="9">
    <source>
        <dbReference type="Proteomes" id="UP000467214"/>
    </source>
</evidence>
<evidence type="ECO:0000256" key="3">
    <source>
        <dbReference type="ARBA" id="ARBA00011881"/>
    </source>
</evidence>
<evidence type="ECO:0000256" key="5">
    <source>
        <dbReference type="ARBA" id="ARBA00023239"/>
    </source>
</evidence>
<reference evidence="8 9" key="1">
    <citation type="submission" date="2019-12" db="EMBL/GenBank/DDBJ databases">
        <title>Neisseriaceae gen. nov. sp. Genome sequencing and assembly.</title>
        <authorList>
            <person name="Liu Z."/>
            <person name="Li A."/>
        </authorList>
    </citation>
    <scope>NUCLEOTIDE SEQUENCE [LARGE SCALE GENOMIC DNA]</scope>
    <source>
        <strain evidence="8 9">B2N2-7</strain>
    </source>
</reference>
<feature type="modified residue" description="N6-(pyridoxal phosphate)lysine" evidence="6">
    <location>
        <position position="200"/>
    </location>
</feature>
<dbReference type="EMBL" id="WSSB01000004">
    <property type="protein sequence ID" value="MXR36490.1"/>
    <property type="molecule type" value="Genomic_DNA"/>
</dbReference>
<dbReference type="RefSeq" id="WP_160795564.1">
    <property type="nucleotide sequence ID" value="NZ_WSSB01000004.1"/>
</dbReference>
<evidence type="ECO:0000256" key="6">
    <source>
        <dbReference type="PIRSR" id="PIRSR017617-1"/>
    </source>
</evidence>
<dbReference type="InterPro" id="IPR015424">
    <property type="entry name" value="PyrdxlP-dep_Trfase"/>
</dbReference>
<dbReference type="InterPro" id="IPR015421">
    <property type="entry name" value="PyrdxlP-dep_Trfase_major"/>
</dbReference>
<dbReference type="Gene3D" id="3.40.640.10">
    <property type="entry name" value="Type I PLP-dependent aspartate aminotransferase-like (Major domain)"/>
    <property type="match status" value="1"/>
</dbReference>
<accession>A0A845BM61</accession>
<dbReference type="PANTHER" id="PTHR48097:SF9">
    <property type="entry name" value="L-THREONINE ALDOLASE"/>
    <property type="match status" value="1"/>
</dbReference>
<dbReference type="GO" id="GO:0005829">
    <property type="term" value="C:cytosol"/>
    <property type="evidence" value="ECO:0007669"/>
    <property type="project" value="TreeGrafter"/>
</dbReference>
<comment type="cofactor">
    <cofactor evidence="1">
        <name>pyridoxal 5'-phosphate</name>
        <dbReference type="ChEBI" id="CHEBI:597326"/>
    </cofactor>
</comment>
<evidence type="ECO:0000256" key="2">
    <source>
        <dbReference type="ARBA" id="ARBA00006966"/>
    </source>
</evidence>
<keyword evidence="9" id="KW-1185">Reference proteome</keyword>
<comment type="caution">
    <text evidence="8">The sequence shown here is derived from an EMBL/GenBank/DDBJ whole genome shotgun (WGS) entry which is preliminary data.</text>
</comment>
<evidence type="ECO:0000256" key="1">
    <source>
        <dbReference type="ARBA" id="ARBA00001933"/>
    </source>
</evidence>
<organism evidence="8 9">
    <name type="scientific">Craterilacuibacter sinensis</name>
    <dbReference type="NCBI Taxonomy" id="2686017"/>
    <lineage>
        <taxon>Bacteria</taxon>
        <taxon>Pseudomonadati</taxon>
        <taxon>Pseudomonadota</taxon>
        <taxon>Betaproteobacteria</taxon>
        <taxon>Neisseriales</taxon>
        <taxon>Neisseriaceae</taxon>
        <taxon>Craterilacuibacter</taxon>
    </lineage>
</organism>